<evidence type="ECO:0000313" key="3">
    <source>
        <dbReference type="EMBL" id="KAK7024626.1"/>
    </source>
</evidence>
<dbReference type="EMBL" id="JAYKXP010000118">
    <property type="protein sequence ID" value="KAK7024626.1"/>
    <property type="molecule type" value="Genomic_DNA"/>
</dbReference>
<sequence>MEQAFTPSSLSRGNIAFICSSSSPSLAPGVSEAPSPDMQYLYMANPPPESFCEPLESGDTNSSSLSPKGNQIAEDAILSSITLSQELPSPNTDPALTASGNLKSTPVSDGSTQDGGFEDRWLDLVTQIHVEIDNVFRTVDSKLTEQRTKIEDLNNLLEAETRRAERAEMMISVKEATDTANEALRTLIDAYNLLSDYSSPEQSVKVPNSAPILSTIRALFERISGSFGPVSGSNTVDSDPPKASITDNSYIANDLIQSLLPHLRNRDYLAMHLLALHRVLGAETDPELLLSDMHTIGDD</sequence>
<protein>
    <submittedName>
        <fullName evidence="3">Uncharacterized protein</fullName>
    </submittedName>
</protein>
<evidence type="ECO:0000256" key="1">
    <source>
        <dbReference type="SAM" id="Coils"/>
    </source>
</evidence>
<feature type="compositionally biased region" description="Polar residues" evidence="2">
    <location>
        <begin position="58"/>
        <end position="69"/>
    </location>
</feature>
<feature type="coiled-coil region" evidence="1">
    <location>
        <begin position="143"/>
        <end position="170"/>
    </location>
</feature>
<dbReference type="AlphaFoldDB" id="A0AAW0BE00"/>
<proteinExistence type="predicted"/>
<gene>
    <name evidence="3" type="ORF">VNI00_016130</name>
</gene>
<accession>A0AAW0BE00</accession>
<feature type="region of interest" description="Disordered" evidence="2">
    <location>
        <begin position="22"/>
        <end position="69"/>
    </location>
</feature>
<keyword evidence="4" id="KW-1185">Reference proteome</keyword>
<comment type="caution">
    <text evidence="3">The sequence shown here is derived from an EMBL/GenBank/DDBJ whole genome shotgun (WGS) entry which is preliminary data.</text>
</comment>
<evidence type="ECO:0000313" key="4">
    <source>
        <dbReference type="Proteomes" id="UP001383192"/>
    </source>
</evidence>
<keyword evidence="1" id="KW-0175">Coiled coil</keyword>
<name>A0AAW0BE00_9AGAR</name>
<reference evidence="3 4" key="1">
    <citation type="submission" date="2024-01" db="EMBL/GenBank/DDBJ databases">
        <title>A draft genome for a cacao thread blight-causing isolate of Paramarasmius palmivorus.</title>
        <authorList>
            <person name="Baruah I.K."/>
            <person name="Bukari Y."/>
            <person name="Amoako-Attah I."/>
            <person name="Meinhardt L.W."/>
            <person name="Bailey B.A."/>
            <person name="Cohen S.P."/>
        </authorList>
    </citation>
    <scope>NUCLEOTIDE SEQUENCE [LARGE SCALE GENOMIC DNA]</scope>
    <source>
        <strain evidence="3 4">GH-12</strain>
    </source>
</reference>
<feature type="region of interest" description="Disordered" evidence="2">
    <location>
        <begin position="84"/>
        <end position="113"/>
    </location>
</feature>
<dbReference type="Proteomes" id="UP001383192">
    <property type="component" value="Unassembled WGS sequence"/>
</dbReference>
<evidence type="ECO:0000256" key="2">
    <source>
        <dbReference type="SAM" id="MobiDB-lite"/>
    </source>
</evidence>
<organism evidence="3 4">
    <name type="scientific">Paramarasmius palmivorus</name>
    <dbReference type="NCBI Taxonomy" id="297713"/>
    <lineage>
        <taxon>Eukaryota</taxon>
        <taxon>Fungi</taxon>
        <taxon>Dikarya</taxon>
        <taxon>Basidiomycota</taxon>
        <taxon>Agaricomycotina</taxon>
        <taxon>Agaricomycetes</taxon>
        <taxon>Agaricomycetidae</taxon>
        <taxon>Agaricales</taxon>
        <taxon>Marasmiineae</taxon>
        <taxon>Marasmiaceae</taxon>
        <taxon>Paramarasmius</taxon>
    </lineage>
</organism>